<organism evidence="3">
    <name type="scientific">Prunus dulcis</name>
    <name type="common">Almond</name>
    <name type="synonym">Amygdalus dulcis</name>
    <dbReference type="NCBI Taxonomy" id="3755"/>
    <lineage>
        <taxon>Eukaryota</taxon>
        <taxon>Viridiplantae</taxon>
        <taxon>Streptophyta</taxon>
        <taxon>Embryophyta</taxon>
        <taxon>Tracheophyta</taxon>
        <taxon>Spermatophyta</taxon>
        <taxon>Magnoliopsida</taxon>
        <taxon>eudicotyledons</taxon>
        <taxon>Gunneridae</taxon>
        <taxon>Pentapetalae</taxon>
        <taxon>rosids</taxon>
        <taxon>fabids</taxon>
        <taxon>Rosales</taxon>
        <taxon>Rosaceae</taxon>
        <taxon>Amygdaloideae</taxon>
        <taxon>Amygdaleae</taxon>
        <taxon>Prunus</taxon>
    </lineage>
</organism>
<proteinExistence type="inferred from homology"/>
<keyword evidence="3" id="KW-0315">Glutamine amidotransferase</keyword>
<dbReference type="AlphaFoldDB" id="A0A4Y1RQE5"/>
<dbReference type="PANTHER" id="PTHR42733">
    <property type="entry name" value="DJ-1 PROTEIN"/>
    <property type="match status" value="1"/>
</dbReference>
<dbReference type="GO" id="GO:0016740">
    <property type="term" value="F:transferase activity"/>
    <property type="evidence" value="ECO:0007669"/>
    <property type="project" value="UniProtKB-KW"/>
</dbReference>
<dbReference type="InterPro" id="IPR002818">
    <property type="entry name" value="DJ-1/PfpI"/>
</dbReference>
<reference evidence="3" key="1">
    <citation type="journal article" date="2019" name="Science">
        <title>Mutation of a bHLH transcription factor allowed almond domestication.</title>
        <authorList>
            <person name="Sanchez-Perez R."/>
            <person name="Pavan S."/>
            <person name="Mazzeo R."/>
            <person name="Moldovan C."/>
            <person name="Aiese Cigliano R."/>
            <person name="Del Cueto J."/>
            <person name="Ricciardi F."/>
            <person name="Lotti C."/>
            <person name="Ricciardi L."/>
            <person name="Dicenta F."/>
            <person name="Lopez-Marques R.L."/>
            <person name="Lindberg Moller B."/>
        </authorList>
    </citation>
    <scope>NUCLEOTIDE SEQUENCE</scope>
</reference>
<dbReference type="PANTHER" id="PTHR42733:SF2">
    <property type="entry name" value="DJ-1_THIJ_PFPI FAMILY PROTEIN"/>
    <property type="match status" value="1"/>
</dbReference>
<keyword evidence="3" id="KW-0808">Transferase</keyword>
<accession>A0A4Y1RQE5</accession>
<comment type="similarity">
    <text evidence="1">Belongs to the peptidase C56 family.</text>
</comment>
<evidence type="ECO:0000256" key="1">
    <source>
        <dbReference type="ARBA" id="ARBA00008542"/>
    </source>
</evidence>
<dbReference type="EMBL" id="AP019302">
    <property type="protein sequence ID" value="BBH06490.1"/>
    <property type="molecule type" value="Genomic_DNA"/>
</dbReference>
<dbReference type="SUPFAM" id="SSF52317">
    <property type="entry name" value="Class I glutamine amidotransferase-like"/>
    <property type="match status" value="1"/>
</dbReference>
<evidence type="ECO:0000313" key="3">
    <source>
        <dbReference type="EMBL" id="BBH06490.1"/>
    </source>
</evidence>
<sequence length="130" mass="14098">MECPLMPSVLARKLVISVAQPFINFLLLNSLITSLEHCEVTMFSKARRIGEPIASVCHGKLVLAAAGSVKGRKCTTFPAVRPVLVAVGAYWVEPETLLACVVDGNIITRATYEGHPELFRFFVKALGGNI</sequence>
<gene>
    <name evidence="3" type="ORF">Prudu_018160</name>
</gene>
<dbReference type="Gene3D" id="3.40.50.880">
    <property type="match status" value="1"/>
</dbReference>
<evidence type="ECO:0000259" key="2">
    <source>
        <dbReference type="Pfam" id="PF01965"/>
    </source>
</evidence>
<dbReference type="InterPro" id="IPR029062">
    <property type="entry name" value="Class_I_gatase-like"/>
</dbReference>
<dbReference type="Pfam" id="PF01965">
    <property type="entry name" value="DJ-1_PfpI"/>
    <property type="match status" value="1"/>
</dbReference>
<protein>
    <submittedName>
        <fullName evidence="3">Class I glutamine amidotransferase-like superfamily protein</fullName>
    </submittedName>
</protein>
<name>A0A4Y1RQE5_PRUDU</name>
<feature type="domain" description="DJ-1/PfpI" evidence="2">
    <location>
        <begin position="48"/>
        <end position="123"/>
    </location>
</feature>
<dbReference type="InterPro" id="IPR006286">
    <property type="entry name" value="C56_PfpI-like"/>
</dbReference>